<dbReference type="RefSeq" id="WP_125561562.1">
    <property type="nucleotide sequence ID" value="NZ_RBVX01000046.1"/>
</dbReference>
<comment type="caution">
    <text evidence="1">The sequence shown here is derived from an EMBL/GenBank/DDBJ whole genome shotgun (WGS) entry which is preliminary data.</text>
</comment>
<dbReference type="AlphaFoldDB" id="A0A3R9QNN1"/>
<gene>
    <name evidence="1" type="ORF">D7Z54_28530</name>
</gene>
<sequence length="148" mass="16640">MSNKSIGHKRLISQCLALLPDDVYSDPLLNYGNDKLSVDALMKIFVAAQLGKWKNYKDIEEKIGAFKEIREATNVDSISGSHLSRRINALPTEFAQDIYFKTTSILNELTKDCTGLSPEISKLKIVDSMVLKLSPQLCDWAYVSQEIK</sequence>
<evidence type="ECO:0000313" key="2">
    <source>
        <dbReference type="Proteomes" id="UP000275076"/>
    </source>
</evidence>
<organism evidence="1 2">
    <name type="scientific">Salibacterium salarium</name>
    <dbReference type="NCBI Taxonomy" id="284579"/>
    <lineage>
        <taxon>Bacteria</taxon>
        <taxon>Bacillati</taxon>
        <taxon>Bacillota</taxon>
        <taxon>Bacilli</taxon>
        <taxon>Bacillales</taxon>
        <taxon>Bacillaceae</taxon>
    </lineage>
</organism>
<protein>
    <recommendedName>
        <fullName evidence="3">Transposase</fullName>
    </recommendedName>
</protein>
<dbReference type="Proteomes" id="UP000275076">
    <property type="component" value="Unassembled WGS sequence"/>
</dbReference>
<proteinExistence type="predicted"/>
<reference evidence="1 2" key="1">
    <citation type="submission" date="2018-10" db="EMBL/GenBank/DDBJ databases">
        <title>Draft genome sequence of Bacillus salarius IM0101, isolated from a hypersaline soil in Inner Mongolia, China.</title>
        <authorList>
            <person name="Yamprayoonswat W."/>
            <person name="Boonvisut S."/>
            <person name="Jumpathong W."/>
            <person name="Sittihan S."/>
            <person name="Ruangsuj P."/>
            <person name="Wanthongcharoen S."/>
            <person name="Thongpramul N."/>
            <person name="Pimmason S."/>
            <person name="Yu B."/>
            <person name="Yasawong M."/>
        </authorList>
    </citation>
    <scope>NUCLEOTIDE SEQUENCE [LARGE SCALE GENOMIC DNA]</scope>
    <source>
        <strain evidence="1 2">IM0101</strain>
    </source>
</reference>
<evidence type="ECO:0008006" key="3">
    <source>
        <dbReference type="Google" id="ProtNLM"/>
    </source>
</evidence>
<accession>A0A3R9QNN1</accession>
<dbReference type="OrthoDB" id="368860at2"/>
<name>A0A3R9QNN1_9BACI</name>
<dbReference type="EMBL" id="RBVX01000046">
    <property type="protein sequence ID" value="RSL29967.1"/>
    <property type="molecule type" value="Genomic_DNA"/>
</dbReference>
<evidence type="ECO:0000313" key="1">
    <source>
        <dbReference type="EMBL" id="RSL29967.1"/>
    </source>
</evidence>
<keyword evidence="2" id="KW-1185">Reference proteome</keyword>